<organism evidence="1">
    <name type="scientific">uncultured Caudovirales phage</name>
    <dbReference type="NCBI Taxonomy" id="2100421"/>
    <lineage>
        <taxon>Viruses</taxon>
        <taxon>Duplodnaviria</taxon>
        <taxon>Heunggongvirae</taxon>
        <taxon>Uroviricota</taxon>
        <taxon>Caudoviricetes</taxon>
        <taxon>Peduoviridae</taxon>
        <taxon>Maltschvirus</taxon>
        <taxon>Maltschvirus maltsch</taxon>
    </lineage>
</organism>
<protein>
    <submittedName>
        <fullName evidence="1">Uncharacterized protein</fullName>
    </submittedName>
</protein>
<proteinExistence type="predicted"/>
<accession>A0A6J5NK59</accession>
<name>A0A6J5NK59_9CAUD</name>
<dbReference type="EMBL" id="LR796670">
    <property type="protein sequence ID" value="CAB4159233.1"/>
    <property type="molecule type" value="Genomic_DNA"/>
</dbReference>
<reference evidence="1" key="1">
    <citation type="submission" date="2020-04" db="EMBL/GenBank/DDBJ databases">
        <authorList>
            <person name="Chiriac C."/>
            <person name="Salcher M."/>
            <person name="Ghai R."/>
            <person name="Kavagutti S V."/>
        </authorList>
    </citation>
    <scope>NUCLEOTIDE SEQUENCE</scope>
</reference>
<gene>
    <name evidence="1" type="ORF">UFOVP699_75</name>
</gene>
<sequence length="100" mass="11578">MKKFIDFLKVNGWKVSTSVLFLLYVLKGCTFNKVGSIKEDTKALEKRLTSLEKRVDENATSKEVRDEMEITMFNYLIYEDDLDKGKSSLSDIKNKIESND</sequence>
<evidence type="ECO:0000313" key="1">
    <source>
        <dbReference type="EMBL" id="CAB4159233.1"/>
    </source>
</evidence>